<protein>
    <submittedName>
        <fullName evidence="1">Uncharacterized protein</fullName>
    </submittedName>
</protein>
<evidence type="ECO:0000313" key="1">
    <source>
        <dbReference type="EMBL" id="UOK71741.1"/>
    </source>
</evidence>
<organism evidence="1 2">
    <name type="scientific">Ancylobacter polymorphus</name>
    <dbReference type="NCBI Taxonomy" id="223390"/>
    <lineage>
        <taxon>Bacteria</taxon>
        <taxon>Pseudomonadati</taxon>
        <taxon>Pseudomonadota</taxon>
        <taxon>Alphaproteobacteria</taxon>
        <taxon>Hyphomicrobiales</taxon>
        <taxon>Xanthobacteraceae</taxon>
        <taxon>Ancylobacter</taxon>
    </lineage>
</organism>
<dbReference type="AlphaFoldDB" id="A0A9E6ZU26"/>
<evidence type="ECO:0000313" key="2">
    <source>
        <dbReference type="Proteomes" id="UP000831684"/>
    </source>
</evidence>
<gene>
    <name evidence="1" type="ORF">K9D25_03160</name>
</gene>
<name>A0A9E6ZU26_9HYPH</name>
<accession>A0A9E6ZU26</accession>
<reference evidence="1" key="1">
    <citation type="submission" date="2021-09" db="EMBL/GenBank/DDBJ databases">
        <title>Network and meta-omics reveal the key degrader and cooperation patterns in an efficient 1,4-dioxane-degrading microbial community.</title>
        <authorList>
            <person name="Dai C."/>
        </authorList>
    </citation>
    <scope>NUCLEOTIDE SEQUENCE</scope>
    <source>
        <strain evidence="1">ZM13</strain>
    </source>
</reference>
<proteinExistence type="predicted"/>
<dbReference type="KEGG" id="apol:K9D25_03160"/>
<dbReference type="EMBL" id="CP083239">
    <property type="protein sequence ID" value="UOK71741.1"/>
    <property type="molecule type" value="Genomic_DNA"/>
</dbReference>
<sequence length="70" mass="7562">MTQDSELRFIKDAAFDEASKIVEGLLRSGDPAIFAAAEKNPDGSVNQVKLAQAMLRTTIRLAADIRSGKL</sequence>
<dbReference type="RefSeq" id="WP_244379174.1">
    <property type="nucleotide sequence ID" value="NZ_CP083239.1"/>
</dbReference>
<dbReference type="Proteomes" id="UP000831684">
    <property type="component" value="Chromosome"/>
</dbReference>